<sequence>MPSPFPGMNPYLENPIFWSEVHHRLITAIADSIEPYIPPNYRVAIEQRTYLSDDSDSILVGIPDVAVFSQKSVASPTSATATIVATAEAIAVTIPVPEKVRESYLEIREAGTGLVITTIEILSPKNKRTGEGREAYRKKRKKVLASLTNLVEIDLLRGGKPMEILGEAPVTDYRILVSKGDRRPQAQLYAFSLRQAIPSFPLPLNERDIEPIINLQNLFHGVYDRARYHLAIDYTQKLVPNLSEVDAVWVDELLREQGLIV</sequence>
<accession>A0AAE3GRL2</accession>
<dbReference type="InterPro" id="IPR025132">
    <property type="entry name" value="DUF4058"/>
</dbReference>
<dbReference type="AlphaFoldDB" id="A0AAE3GRL2"/>
<keyword evidence="2" id="KW-1185">Reference proteome</keyword>
<reference evidence="1" key="1">
    <citation type="submission" date="2022-06" db="EMBL/GenBank/DDBJ databases">
        <title>New cyanobacteria of genus Symplocastrum in benthos of Lake Baikal.</title>
        <authorList>
            <person name="Sorokovikova E."/>
            <person name="Tikhonova I."/>
            <person name="Krasnopeev A."/>
            <person name="Evseev P."/>
            <person name="Gladkikh A."/>
            <person name="Belykh O."/>
        </authorList>
    </citation>
    <scope>NUCLEOTIDE SEQUENCE</scope>
    <source>
        <strain evidence="1">BBK-W-15</strain>
    </source>
</reference>
<dbReference type="Pfam" id="PF13267">
    <property type="entry name" value="DUF4058"/>
    <property type="match status" value="1"/>
</dbReference>
<dbReference type="EMBL" id="JAMZMM010000062">
    <property type="protein sequence ID" value="MCP2728573.1"/>
    <property type="molecule type" value="Genomic_DNA"/>
</dbReference>
<evidence type="ECO:0000313" key="1">
    <source>
        <dbReference type="EMBL" id="MCP2728573.1"/>
    </source>
</evidence>
<name>A0AAE3GRL2_9CYAN</name>
<evidence type="ECO:0000313" key="2">
    <source>
        <dbReference type="Proteomes" id="UP001204953"/>
    </source>
</evidence>
<dbReference type="Proteomes" id="UP001204953">
    <property type="component" value="Unassembled WGS sequence"/>
</dbReference>
<comment type="caution">
    <text evidence="1">The sequence shown here is derived from an EMBL/GenBank/DDBJ whole genome shotgun (WGS) entry which is preliminary data.</text>
</comment>
<proteinExistence type="predicted"/>
<dbReference type="RefSeq" id="WP_254011367.1">
    <property type="nucleotide sequence ID" value="NZ_JAMZMM010000062.1"/>
</dbReference>
<protein>
    <submittedName>
        <fullName evidence="1">DUF4058 family protein</fullName>
    </submittedName>
</protein>
<organism evidence="1 2">
    <name type="scientific">Limnofasciculus baicalensis BBK-W-15</name>
    <dbReference type="NCBI Taxonomy" id="2699891"/>
    <lineage>
        <taxon>Bacteria</taxon>
        <taxon>Bacillati</taxon>
        <taxon>Cyanobacteriota</taxon>
        <taxon>Cyanophyceae</taxon>
        <taxon>Coleofasciculales</taxon>
        <taxon>Coleofasciculaceae</taxon>
        <taxon>Limnofasciculus</taxon>
        <taxon>Limnofasciculus baicalensis</taxon>
    </lineage>
</organism>
<gene>
    <name evidence="1" type="ORF">NJ959_08805</name>
</gene>